<feature type="domain" description="Alpha/beta hydrolase fold-3" evidence="4">
    <location>
        <begin position="118"/>
        <end position="332"/>
    </location>
</feature>
<reference evidence="5 6" key="1">
    <citation type="submission" date="2016-10" db="EMBL/GenBank/DDBJ databases">
        <authorList>
            <person name="de Groot N.N."/>
        </authorList>
    </citation>
    <scope>NUCLEOTIDE SEQUENCE [LARGE SCALE GENOMIC DNA]</scope>
    <source>
        <strain evidence="5 6">CGMCC 1.9167</strain>
    </source>
</reference>
<name>A0A1I6GR03_9GAMM</name>
<dbReference type="InterPro" id="IPR002168">
    <property type="entry name" value="Lipase_GDXG_HIS_AS"/>
</dbReference>
<keyword evidence="3" id="KW-1133">Transmembrane helix</keyword>
<protein>
    <submittedName>
        <fullName evidence="5">Acetyl esterase/lipase</fullName>
    </submittedName>
</protein>
<dbReference type="EMBL" id="FOYW01000001">
    <property type="protein sequence ID" value="SFR44618.1"/>
    <property type="molecule type" value="Genomic_DNA"/>
</dbReference>
<evidence type="ECO:0000256" key="1">
    <source>
        <dbReference type="ARBA" id="ARBA00010515"/>
    </source>
</evidence>
<evidence type="ECO:0000256" key="2">
    <source>
        <dbReference type="ARBA" id="ARBA00022801"/>
    </source>
</evidence>
<sequence>MIWLGTLWLALMWLMFFVLGLLALVFLFRRRGRDSRRDRSAPLVYPPDSARQQVLKSIEAMHGATEGLRGKARVKALRDYMDSMSDGLDLVSEFRPSTGSAPAGEWVIAPGALPERRILYIHGGSWIAGSPRSHRAITDRLSALARACVFAIDYRLMPEHSFMTGVSDCRRGYRWLLENGPDGPEPARFVVVAGDSSGGSHTLSLLAWIRDQKLRAPEAAVALSPSTELMITGLGKRDNIESDPMLGPMVTKLAKIPAPMLWWGTLMGLRVLPTNPVASPLRGPLHNLPPTLIQVSEAEILLDNVRRYAAKARQAGSSVEVQTWPDMVHVWHLFTPLLPEANEAFEEIRLFLERVERDCP</sequence>
<keyword evidence="3" id="KW-0472">Membrane</keyword>
<evidence type="ECO:0000256" key="3">
    <source>
        <dbReference type="SAM" id="Phobius"/>
    </source>
</evidence>
<accession>A0A1I6GR03</accession>
<dbReference type="PROSITE" id="PS01173">
    <property type="entry name" value="LIPASE_GDXG_HIS"/>
    <property type="match status" value="1"/>
</dbReference>
<dbReference type="PANTHER" id="PTHR48081">
    <property type="entry name" value="AB HYDROLASE SUPERFAMILY PROTEIN C4A8.06C"/>
    <property type="match status" value="1"/>
</dbReference>
<dbReference type="Pfam" id="PF07859">
    <property type="entry name" value="Abhydrolase_3"/>
    <property type="match status" value="1"/>
</dbReference>
<keyword evidence="3" id="KW-0812">Transmembrane</keyword>
<dbReference type="STRING" id="650891.SAMN05216203_0390"/>
<keyword evidence="2" id="KW-0378">Hydrolase</keyword>
<dbReference type="OrthoDB" id="9806180at2"/>
<evidence type="ECO:0000259" key="4">
    <source>
        <dbReference type="Pfam" id="PF07859"/>
    </source>
</evidence>
<comment type="similarity">
    <text evidence="1">Belongs to the 'GDXG' lipolytic enzyme family.</text>
</comment>
<feature type="transmembrane region" description="Helical" evidence="3">
    <location>
        <begin position="6"/>
        <end position="28"/>
    </location>
</feature>
<proteinExistence type="inferred from homology"/>
<dbReference type="SUPFAM" id="SSF53474">
    <property type="entry name" value="alpha/beta-Hydrolases"/>
    <property type="match status" value="1"/>
</dbReference>
<dbReference type="InterPro" id="IPR029058">
    <property type="entry name" value="AB_hydrolase_fold"/>
</dbReference>
<dbReference type="PANTHER" id="PTHR48081:SF8">
    <property type="entry name" value="ALPHA_BETA HYDROLASE FOLD-3 DOMAIN-CONTAINING PROTEIN-RELATED"/>
    <property type="match status" value="1"/>
</dbReference>
<evidence type="ECO:0000313" key="6">
    <source>
        <dbReference type="Proteomes" id="UP000198644"/>
    </source>
</evidence>
<dbReference type="GO" id="GO:0016787">
    <property type="term" value="F:hydrolase activity"/>
    <property type="evidence" value="ECO:0007669"/>
    <property type="project" value="UniProtKB-KW"/>
</dbReference>
<dbReference type="Gene3D" id="3.40.50.1820">
    <property type="entry name" value="alpha/beta hydrolase"/>
    <property type="match status" value="1"/>
</dbReference>
<gene>
    <name evidence="5" type="ORF">SAMN05216203_0390</name>
</gene>
<keyword evidence="6" id="KW-1185">Reference proteome</keyword>
<dbReference type="InterPro" id="IPR013094">
    <property type="entry name" value="AB_hydrolase_3"/>
</dbReference>
<organism evidence="5 6">
    <name type="scientific">Marinobacter daqiaonensis</name>
    <dbReference type="NCBI Taxonomy" id="650891"/>
    <lineage>
        <taxon>Bacteria</taxon>
        <taxon>Pseudomonadati</taxon>
        <taxon>Pseudomonadota</taxon>
        <taxon>Gammaproteobacteria</taxon>
        <taxon>Pseudomonadales</taxon>
        <taxon>Marinobacteraceae</taxon>
        <taxon>Marinobacter</taxon>
    </lineage>
</organism>
<dbReference type="Proteomes" id="UP000198644">
    <property type="component" value="Unassembled WGS sequence"/>
</dbReference>
<dbReference type="RefSeq" id="WP_092008614.1">
    <property type="nucleotide sequence ID" value="NZ_FOYW01000001.1"/>
</dbReference>
<evidence type="ECO:0000313" key="5">
    <source>
        <dbReference type="EMBL" id="SFR44618.1"/>
    </source>
</evidence>
<dbReference type="InterPro" id="IPR050300">
    <property type="entry name" value="GDXG_lipolytic_enzyme"/>
</dbReference>
<dbReference type="AlphaFoldDB" id="A0A1I6GR03"/>